<evidence type="ECO:0000256" key="5">
    <source>
        <dbReference type="ARBA" id="ARBA00022792"/>
    </source>
</evidence>
<keyword evidence="3 11" id="KW-0285">Flavoprotein</keyword>
<dbReference type="GO" id="GO:0120538">
    <property type="term" value="F:2-methoxy-6-polyprenolphenol 4-hydroxylase activity"/>
    <property type="evidence" value="ECO:0007669"/>
    <property type="project" value="UniProtKB-EC"/>
</dbReference>
<keyword evidence="12" id="KW-0732">Signal</keyword>
<comment type="catalytic activity">
    <reaction evidence="11">
        <text>a 2-methoxy-6-(all-trans-polyprenyl)phenol + 2 reduced [2Fe-2S]-[ferredoxin] + O2 + 2 H(+) = a 2-methoxy-6-(all-trans-polyprenyl)benzene-1,4-diol + 2 oxidized [2Fe-2S]-[ferredoxin] + H2O</text>
        <dbReference type="Rhea" id="RHEA:81183"/>
        <dbReference type="Rhea" id="RHEA-COMP:9551"/>
        <dbReference type="Rhea" id="RHEA-COMP:10000"/>
        <dbReference type="Rhea" id="RHEA-COMP:10001"/>
        <dbReference type="Rhea" id="RHEA-COMP:10858"/>
        <dbReference type="ChEBI" id="CHEBI:15377"/>
        <dbReference type="ChEBI" id="CHEBI:15378"/>
        <dbReference type="ChEBI" id="CHEBI:15379"/>
        <dbReference type="ChEBI" id="CHEBI:33737"/>
        <dbReference type="ChEBI" id="CHEBI:33738"/>
        <dbReference type="ChEBI" id="CHEBI:62731"/>
        <dbReference type="ChEBI" id="CHEBI:84166"/>
        <dbReference type="EC" id="1.14.15.46"/>
    </reaction>
</comment>
<evidence type="ECO:0000256" key="2">
    <source>
        <dbReference type="ARBA" id="ARBA00005349"/>
    </source>
</evidence>
<keyword evidence="15" id="KW-1185">Reference proteome</keyword>
<comment type="catalytic activity">
    <reaction evidence="11">
        <text>a 4-hydroxy-3-(all-trans-polyprenyl)benzoate + 2 reduced [2Fe-2S]-[ferredoxin] + O2 + 2 H(+) = a 3,4-dihydroxy-5-(all-trans-polyprenyl)benzoate + 2 oxidized [2Fe-2S]-[ferredoxin] + H2O</text>
        <dbReference type="Rhea" id="RHEA:81195"/>
        <dbReference type="Rhea" id="RHEA-COMP:9514"/>
        <dbReference type="Rhea" id="RHEA-COMP:10000"/>
        <dbReference type="Rhea" id="RHEA-COMP:10001"/>
        <dbReference type="Rhea" id="RHEA-COMP:10930"/>
        <dbReference type="ChEBI" id="CHEBI:15377"/>
        <dbReference type="ChEBI" id="CHEBI:15378"/>
        <dbReference type="ChEBI" id="CHEBI:15379"/>
        <dbReference type="ChEBI" id="CHEBI:33737"/>
        <dbReference type="ChEBI" id="CHEBI:33738"/>
        <dbReference type="ChEBI" id="CHEBI:64694"/>
        <dbReference type="ChEBI" id="CHEBI:78396"/>
        <dbReference type="EC" id="1.14.15.45"/>
    </reaction>
</comment>
<evidence type="ECO:0000256" key="4">
    <source>
        <dbReference type="ARBA" id="ARBA00022688"/>
    </source>
</evidence>
<dbReference type="InterPro" id="IPR051205">
    <property type="entry name" value="UbiH/COQ6_monooxygenase"/>
</dbReference>
<evidence type="ECO:0000256" key="3">
    <source>
        <dbReference type="ARBA" id="ARBA00022630"/>
    </source>
</evidence>
<feature type="chain" id="PRO_5009955789" description="Ubiquinone biosynthesis monooxygenase COQ6, mitochondrial" evidence="12">
    <location>
        <begin position="21"/>
        <end position="707"/>
    </location>
</feature>
<comment type="subcellular location">
    <subcellularLocation>
        <location evidence="11">Mitochondrion inner membrane</location>
        <topology evidence="11">Peripheral membrane protein</topology>
        <orientation evidence="11">Matrix side</orientation>
    </subcellularLocation>
</comment>
<dbReference type="EC" id="1.14.15.45" evidence="11"/>
<keyword evidence="5 11" id="KW-0999">Mitochondrion inner membrane</keyword>
<dbReference type="PRINTS" id="PR00420">
    <property type="entry name" value="RNGMNOXGNASE"/>
</dbReference>
<dbReference type="HOGENOM" id="CLU_009665_8_0_1"/>
<dbReference type="STRING" id="764103.G7E6Y6"/>
<dbReference type="InterPro" id="IPR018168">
    <property type="entry name" value="Ubi_Hdrlase_CS"/>
</dbReference>
<keyword evidence="9 11" id="KW-0496">Mitochondrion</keyword>
<dbReference type="Pfam" id="PF01494">
    <property type="entry name" value="FAD_binding_3"/>
    <property type="match status" value="2"/>
</dbReference>
<dbReference type="RefSeq" id="XP_014567592.1">
    <property type="nucleotide sequence ID" value="XM_014712106.1"/>
</dbReference>
<accession>G7E6Y6</accession>
<dbReference type="InterPro" id="IPR000689">
    <property type="entry name" value="UbQ_mOase_COQ6"/>
</dbReference>
<feature type="domain" description="FAD-binding" evidence="13">
    <location>
        <begin position="192"/>
        <end position="386"/>
    </location>
</feature>
<name>G7E6Y6_MIXOS</name>
<dbReference type="UniPathway" id="UPA00232"/>
<protein>
    <recommendedName>
        <fullName evidence="11">Ubiquinone biosynthesis monooxygenase COQ6, mitochondrial</fullName>
        <ecNumber evidence="11">1.14.15.45</ecNumber>
    </recommendedName>
    <alternativeName>
        <fullName evidence="11">2-methoxy-6-polyprenolphenol 4-hydroxylase</fullName>
        <ecNumber evidence="11">1.14.15.46</ecNumber>
    </alternativeName>
</protein>
<dbReference type="InterPro" id="IPR002938">
    <property type="entry name" value="FAD-bd"/>
</dbReference>
<organism evidence="14 15">
    <name type="scientific">Mixia osmundae (strain CBS 9802 / IAM 14324 / JCM 22182 / KY 12970)</name>
    <dbReference type="NCBI Taxonomy" id="764103"/>
    <lineage>
        <taxon>Eukaryota</taxon>
        <taxon>Fungi</taxon>
        <taxon>Dikarya</taxon>
        <taxon>Basidiomycota</taxon>
        <taxon>Pucciniomycotina</taxon>
        <taxon>Mixiomycetes</taxon>
        <taxon>Mixiales</taxon>
        <taxon>Mixiaceae</taxon>
        <taxon>Mixia</taxon>
    </lineage>
</organism>
<keyword evidence="6 11" id="KW-0274">FAD</keyword>
<evidence type="ECO:0000256" key="11">
    <source>
        <dbReference type="HAMAP-Rule" id="MF_03193"/>
    </source>
</evidence>
<dbReference type="OrthoDB" id="683240at2759"/>
<dbReference type="FunCoup" id="G7E6Y6">
    <property type="interactions" value="248"/>
</dbReference>
<evidence type="ECO:0000256" key="7">
    <source>
        <dbReference type="ARBA" id="ARBA00023002"/>
    </source>
</evidence>
<dbReference type="OMA" id="AVDHLHW"/>
<evidence type="ECO:0000256" key="1">
    <source>
        <dbReference type="ARBA" id="ARBA00001974"/>
    </source>
</evidence>
<comment type="function">
    <text evidence="11">FAD-dependent monooxygenase required for two non-consecutive steps during ubiquinone biosynthesis. Required for the C5-ring hydroxylation during ubiquinone biosynthesis by catalyzing the hydroxylation of 4-hydroxy-3-(all-trans-polyprenyl)benzoic acid to 3,4-dihydroxy-5-(all-trans-polyprenyl)benzoic acid. Also acts downstream of coq4, for the C1-hydroxylation during ubiquinone biosynthesis by catalyzing the hydroxylation of 2-methoxy-6-(all-trans-polyprenyl)phenol to 2-methoxy-6-(all-trans-polyprenyl)benzene-1,4-diol. The electrons required for the hydroxylation reaction are funneled indirectly to coq6 from NADPH via a ferredoxin/ferredoxin reductase system.</text>
</comment>
<evidence type="ECO:0000313" key="15">
    <source>
        <dbReference type="Proteomes" id="UP000009131"/>
    </source>
</evidence>
<comment type="pathway">
    <text evidence="11">Cofactor biosynthesis; ubiquinone biosynthesis.</text>
</comment>
<reference evidence="14 15" key="2">
    <citation type="journal article" date="2012" name="Open Biol.">
        <title>Characteristics of nucleosomes and linker DNA regions on the genome of the basidiomycete Mixia osmundae revealed by mono- and dinucleosome mapping.</title>
        <authorList>
            <person name="Nishida H."/>
            <person name="Kondo S."/>
            <person name="Matsumoto T."/>
            <person name="Suzuki Y."/>
            <person name="Yoshikawa H."/>
            <person name="Taylor T.D."/>
            <person name="Sugiyama J."/>
        </authorList>
    </citation>
    <scope>NUCLEOTIDE SEQUENCE [LARGE SCALE GENOMIC DNA]</scope>
    <source>
        <strain evidence="15">CBS 9802 / IAM 14324 / JCM 22182 / KY 12970</strain>
    </source>
</reference>
<dbReference type="PANTHER" id="PTHR43876:SF7">
    <property type="entry name" value="UBIQUINONE BIOSYNTHESIS MONOOXYGENASE COQ6, MITOCHONDRIAL"/>
    <property type="match status" value="1"/>
</dbReference>
<gene>
    <name evidence="14" type="primary">Mo05283</name>
    <name evidence="11" type="synonym">COQ6</name>
    <name evidence="14" type="ORF">E5Q_05283</name>
</gene>
<proteinExistence type="inferred from homology"/>
<dbReference type="GO" id="GO:0016712">
    <property type="term" value="F:oxidoreductase activity, acting on paired donors, with incorporation or reduction of molecular oxygen, reduced flavin or flavoprotein as one donor, and incorporation of one atom of oxygen"/>
    <property type="evidence" value="ECO:0007669"/>
    <property type="project" value="UniProtKB-UniRule"/>
</dbReference>
<dbReference type="EMBL" id="BABT02000153">
    <property type="protein sequence ID" value="GAA98596.1"/>
    <property type="molecule type" value="Genomic_DNA"/>
</dbReference>
<keyword evidence="8 11" id="KW-0503">Monooxygenase</keyword>
<evidence type="ECO:0000256" key="10">
    <source>
        <dbReference type="ARBA" id="ARBA00023136"/>
    </source>
</evidence>
<dbReference type="GO" id="GO:0031314">
    <property type="term" value="C:extrinsic component of mitochondrial inner membrane"/>
    <property type="evidence" value="ECO:0007669"/>
    <property type="project" value="UniProtKB-UniRule"/>
</dbReference>
<feature type="signal peptide" evidence="12">
    <location>
        <begin position="1"/>
        <end position="20"/>
    </location>
</feature>
<dbReference type="GO" id="GO:0106364">
    <property type="term" value="F:4-hydroxy-3-all-trans-polyprenylbenzoate oxygenase activity"/>
    <property type="evidence" value="ECO:0007669"/>
    <property type="project" value="UniProtKB-EC"/>
</dbReference>
<dbReference type="PANTHER" id="PTHR43876">
    <property type="entry name" value="UBIQUINONE BIOSYNTHESIS MONOOXYGENASE COQ6, MITOCHONDRIAL"/>
    <property type="match status" value="1"/>
</dbReference>
<evidence type="ECO:0000256" key="12">
    <source>
        <dbReference type="SAM" id="SignalP"/>
    </source>
</evidence>
<dbReference type="NCBIfam" id="TIGR01988">
    <property type="entry name" value="Ubi-OHases"/>
    <property type="match status" value="1"/>
</dbReference>
<evidence type="ECO:0000313" key="14">
    <source>
        <dbReference type="EMBL" id="GAA98596.1"/>
    </source>
</evidence>
<dbReference type="eggNOG" id="KOG3855">
    <property type="taxonomic scope" value="Eukaryota"/>
</dbReference>
<dbReference type="AlphaFoldDB" id="G7E6Y6"/>
<reference evidence="14 15" key="1">
    <citation type="journal article" date="2011" name="J. Gen. Appl. Microbiol.">
        <title>Draft genome sequencing of the enigmatic basidiomycete Mixia osmundae.</title>
        <authorList>
            <person name="Nishida H."/>
            <person name="Nagatsuka Y."/>
            <person name="Sugiyama J."/>
        </authorList>
    </citation>
    <scope>NUCLEOTIDE SEQUENCE [LARGE SCALE GENOMIC DNA]</scope>
    <source>
        <strain evidence="15">CBS 9802 / IAM 14324 / JCM 22182 / KY 12970</strain>
    </source>
</reference>
<comment type="caution">
    <text evidence="14">The sequence shown here is derived from an EMBL/GenBank/DDBJ whole genome shotgun (WGS) entry which is preliminary data.</text>
</comment>
<feature type="domain" description="FAD-binding" evidence="13">
    <location>
        <begin position="562"/>
        <end position="592"/>
    </location>
</feature>
<dbReference type="InterPro" id="IPR010971">
    <property type="entry name" value="UbiH/COQ6"/>
</dbReference>
<evidence type="ECO:0000259" key="13">
    <source>
        <dbReference type="Pfam" id="PF01494"/>
    </source>
</evidence>
<dbReference type="HAMAP" id="MF_03193">
    <property type="entry name" value="COQ6_monooxygenase"/>
    <property type="match status" value="1"/>
</dbReference>
<dbReference type="Gene3D" id="3.50.50.60">
    <property type="entry name" value="FAD/NAD(P)-binding domain"/>
    <property type="match status" value="2"/>
</dbReference>
<dbReference type="EC" id="1.14.15.46" evidence="11"/>
<sequence length="707" mass="75972">MRCSFALVALFFAGLGPAAAKPERLSMTNGPSITRRHVGSYSWCGMQIQYDKAKPIVSLGFTLSWNPSTKTYDLSPTGELIGARSVPPLTAHNFSPVYHQFTSSVLLLSAIDYNLQLNVQLDGSGNIAAFKLLDFWHKYTKLNVPASQLELMLRVRLRTPCLALQTHRVTQRRLARAASTAAQPNRSTEHKDVVIIGGGAVGLALAASLSTSLACQGCQGLLVEAGDLSRSANWQAPTGSYSNRVSSLTNESLAFLQRTGIWGHVDQTRIRNVYDMQITDGITAAHLAFDSTDLSTSETPRPMARMVENVNMQRAMLRVLAAPAGGASIATMDQTKVISIDRNEETGWPSVTLSDGRAITARLLIGADGFNSPVRSYAGIESFGWSYNRNGVVGTLQLAETGGNSAFQRFLPTGPIAWLPMSDSSASLVWSTMPDIAQALKLLDGPTLGKLVNAAFRLPWLSVDYLHKTLRGLVPELQSTDDAARLRANATLCEEIEWRSSPDVLGPELAFNMNTSGPYDLAQSIYPPKVSSLELGSVASFPLRMSHAKFYLGEPNLGMPSRTVLIGDAAHTVHPLAGQGLNLGLADAQSLLGVVENNLDNGADIGSFTALQAYPRERYLANHTMLSAIDKLHKLYAIESGPLVWARSTGIEVLNELPMVKAALMGQAGASKSGSFKPADIAARAIEAGTGGLGILRSFIQGRLVRP</sequence>
<keyword evidence="4 11" id="KW-0831">Ubiquinone biosynthesis</keyword>
<evidence type="ECO:0000256" key="9">
    <source>
        <dbReference type="ARBA" id="ARBA00023128"/>
    </source>
</evidence>
<evidence type="ECO:0000256" key="6">
    <source>
        <dbReference type="ARBA" id="ARBA00022827"/>
    </source>
</evidence>
<keyword evidence="7 11" id="KW-0560">Oxidoreductase</keyword>
<keyword evidence="10 11" id="KW-0472">Membrane</keyword>
<comment type="subunit">
    <text evidence="11">Component of a multi-subunit COQ enzyme complex, composed of at least COQ3, COQ4, COQ5, COQ6, COQ7 and COQ9.</text>
</comment>
<dbReference type="Proteomes" id="UP000009131">
    <property type="component" value="Unassembled WGS sequence"/>
</dbReference>
<evidence type="ECO:0000256" key="8">
    <source>
        <dbReference type="ARBA" id="ARBA00023033"/>
    </source>
</evidence>
<comment type="cofactor">
    <cofactor evidence="1 11">
        <name>FAD</name>
        <dbReference type="ChEBI" id="CHEBI:57692"/>
    </cofactor>
</comment>
<dbReference type="FunFam" id="3.50.50.60:FF:000021">
    <property type="entry name" value="Ubiquinone biosynthesis monooxygenase COQ6"/>
    <property type="match status" value="1"/>
</dbReference>
<dbReference type="GO" id="GO:0071949">
    <property type="term" value="F:FAD binding"/>
    <property type="evidence" value="ECO:0007669"/>
    <property type="project" value="InterPro"/>
</dbReference>
<dbReference type="InParanoid" id="G7E6Y6"/>
<dbReference type="SUPFAM" id="SSF51905">
    <property type="entry name" value="FAD/NAD(P)-binding domain"/>
    <property type="match status" value="1"/>
</dbReference>
<dbReference type="PROSITE" id="PS01304">
    <property type="entry name" value="UBIH"/>
    <property type="match status" value="1"/>
</dbReference>
<comment type="similarity">
    <text evidence="2 11">Belongs to the UbiH/COQ6 family.</text>
</comment>
<dbReference type="InterPro" id="IPR036188">
    <property type="entry name" value="FAD/NAD-bd_sf"/>
</dbReference>